<evidence type="ECO:0000313" key="14">
    <source>
        <dbReference type="EMBL" id="KAG9194715.1"/>
    </source>
</evidence>
<dbReference type="Gene3D" id="2.40.30.330">
    <property type="entry name" value="Pre-mRNA cleavage complex subunit Clp1, C-terminal domain"/>
    <property type="match status" value="1"/>
</dbReference>
<comment type="function">
    <text evidence="1">Polynucleotide 5'-kinase involved in rRNA processing.</text>
</comment>
<dbReference type="GO" id="GO:0005849">
    <property type="term" value="C:mRNA cleavage factor complex"/>
    <property type="evidence" value="ECO:0007669"/>
    <property type="project" value="UniProtKB-UniRule"/>
</dbReference>
<dbReference type="Pfam" id="PF16573">
    <property type="entry name" value="CLP1_N"/>
    <property type="match status" value="1"/>
</dbReference>
<feature type="binding site" evidence="9">
    <location>
        <position position="74"/>
    </location>
    <ligand>
        <name>ATP</name>
        <dbReference type="ChEBI" id="CHEBI:30616"/>
    </ligand>
</feature>
<dbReference type="FunFam" id="2.60.120.1030:FF:000001">
    <property type="entry name" value="Protein CLP1 homolog 5"/>
    <property type="match status" value="1"/>
</dbReference>
<dbReference type="PANTHER" id="PTHR12755">
    <property type="entry name" value="CLEAVAGE/POLYADENYLATION FACTOR IA SUBUNIT CLP1P"/>
    <property type="match status" value="1"/>
</dbReference>
<dbReference type="GO" id="GO:0031124">
    <property type="term" value="P:mRNA 3'-end processing"/>
    <property type="evidence" value="ECO:0007669"/>
    <property type="project" value="UniProtKB-UniRule"/>
</dbReference>
<evidence type="ECO:0000256" key="1">
    <source>
        <dbReference type="ARBA" id="ARBA00003798"/>
    </source>
</evidence>
<keyword evidence="14" id="KW-0808">Transferase</keyword>
<dbReference type="InterPro" id="IPR028606">
    <property type="entry name" value="Clp1"/>
</dbReference>
<dbReference type="GO" id="GO:0005524">
    <property type="term" value="F:ATP binding"/>
    <property type="evidence" value="ECO:0007669"/>
    <property type="project" value="UniProtKB-UniRule"/>
</dbReference>
<feature type="binding site" evidence="9">
    <location>
        <position position="35"/>
    </location>
    <ligand>
        <name>ATP</name>
        <dbReference type="ChEBI" id="CHEBI:30616"/>
    </ligand>
</feature>
<reference evidence="14" key="1">
    <citation type="submission" date="2021-07" db="EMBL/GenBank/DDBJ databases">
        <title>Genome Resource of American Ginseng Black Spot Pathogen Alternaria panax.</title>
        <authorList>
            <person name="Qiu C."/>
            <person name="Wang W."/>
            <person name="Liu Z."/>
        </authorList>
    </citation>
    <scope>NUCLEOTIDE SEQUENCE</scope>
    <source>
        <strain evidence="14">BNCC115425</strain>
    </source>
</reference>
<accession>A0AAD4IHF8</accession>
<proteinExistence type="inferred from homology"/>
<feature type="domain" description="Clp1 C-terminal" evidence="11">
    <location>
        <begin position="386"/>
        <end position="495"/>
    </location>
</feature>
<sequence length="502" mass="54261">MISLPGLNLSSQPAEPQNGPTSTATRTQDLAANTEYRFEVSFSRQLTVKLQSGTAEFFGTELAPSTTYTFQGTKGAIFTWHGCKLDIGGEVESDYVAEETPMISCANLHFALENLRDKSIASGSVEMGPRVLVVGPENSGKTSLVKTLTSYAVKTSRQPMVINLDPRQGMLSVPGSFSAAVYSSIVDIEEGWGSSPISGPSPIPVKMPLVYHYGLKDPEEGKVFKPLVTRMALAVTSRLEEDKLSKQAGFIIDSSGAISQGRNGVYDNIEHIVSEFSSTCDVLNTTSVFSLPALPMSTSTQVPTPNVLEEKQSIVFNVLITLGSERLYSDLSRKFSARTGGDPSESVFVIRLDKSGGCVDRSEEYMKALRQAQIKEYFFGKGDETLAPSSQMADAADLNIFRVIEGDVNGGVDEYGMTVERQIFEKVTPSEAIQSQLLAITTASPNDPQAVIRDSSIRGYIYVADVDEMKKKVKLLSPLPGATPGNAMILGNWPETVEGLVN</sequence>
<dbReference type="PANTHER" id="PTHR12755:SF6">
    <property type="entry name" value="POLYRIBONUCLEOTIDE 5'-HYDROXYL-KINASE CLP1"/>
    <property type="match status" value="1"/>
</dbReference>
<dbReference type="Pfam" id="PF16575">
    <property type="entry name" value="CLP1_P"/>
    <property type="match status" value="1"/>
</dbReference>
<feature type="binding site" evidence="9">
    <location>
        <begin position="138"/>
        <end position="143"/>
    </location>
    <ligand>
        <name>ATP</name>
        <dbReference type="ChEBI" id="CHEBI:30616"/>
    </ligand>
</feature>
<dbReference type="InterPro" id="IPR038238">
    <property type="entry name" value="Clp1_C_sf"/>
</dbReference>
<evidence type="ECO:0000256" key="9">
    <source>
        <dbReference type="HAMAP-Rule" id="MF_03035"/>
    </source>
</evidence>
<feature type="compositionally biased region" description="Polar residues" evidence="10">
    <location>
        <begin position="8"/>
        <end position="26"/>
    </location>
</feature>
<dbReference type="InterPro" id="IPR027417">
    <property type="entry name" value="P-loop_NTPase"/>
</dbReference>
<keyword evidence="7 9" id="KW-0067">ATP-binding</keyword>
<evidence type="ECO:0000259" key="11">
    <source>
        <dbReference type="Pfam" id="PF06807"/>
    </source>
</evidence>
<feature type="domain" description="Clp1 N-terminal" evidence="12">
    <location>
        <begin position="30"/>
        <end position="118"/>
    </location>
</feature>
<dbReference type="Gene3D" id="2.60.120.1030">
    <property type="entry name" value="Clp1, DNA binding domain"/>
    <property type="match status" value="1"/>
</dbReference>
<dbReference type="Pfam" id="PF06807">
    <property type="entry name" value="Clp1"/>
    <property type="match status" value="1"/>
</dbReference>
<comment type="similarity">
    <text evidence="9">Belongs to the Clp1 family. Clp1 subfamily.</text>
</comment>
<dbReference type="GO" id="GO:0006388">
    <property type="term" value="P:tRNA splicing, via endonucleolytic cleavage and ligation"/>
    <property type="evidence" value="ECO:0007669"/>
    <property type="project" value="TreeGrafter"/>
</dbReference>
<comment type="function">
    <text evidence="9">Required for endonucleolytic cleavage during polyadenylation-dependent pre-mRNA 3'-end formation.</text>
</comment>
<evidence type="ECO:0000259" key="12">
    <source>
        <dbReference type="Pfam" id="PF16573"/>
    </source>
</evidence>
<evidence type="ECO:0000256" key="8">
    <source>
        <dbReference type="ARBA" id="ARBA00023242"/>
    </source>
</evidence>
<dbReference type="Gene3D" id="3.40.50.300">
    <property type="entry name" value="P-loop containing nucleotide triphosphate hydrolases"/>
    <property type="match status" value="1"/>
</dbReference>
<feature type="domain" description="Clp1 P-loop" evidence="13">
    <location>
        <begin position="135"/>
        <end position="261"/>
    </location>
</feature>
<dbReference type="EMBL" id="JAANER010000002">
    <property type="protein sequence ID" value="KAG9194715.1"/>
    <property type="molecule type" value="Genomic_DNA"/>
</dbReference>
<dbReference type="InterPro" id="IPR045116">
    <property type="entry name" value="Clp1/Grc3"/>
</dbReference>
<dbReference type="GO" id="GO:0051731">
    <property type="term" value="F:polynucleotide 5'-hydroxyl-kinase activity"/>
    <property type="evidence" value="ECO:0007669"/>
    <property type="project" value="InterPro"/>
</dbReference>
<evidence type="ECO:0000256" key="2">
    <source>
        <dbReference type="ARBA" id="ARBA00004123"/>
    </source>
</evidence>
<comment type="subcellular location">
    <subcellularLocation>
        <location evidence="2 9">Nucleus</location>
    </subcellularLocation>
</comment>
<dbReference type="HAMAP" id="MF_03035">
    <property type="entry name" value="Clp1"/>
    <property type="match status" value="1"/>
</dbReference>
<evidence type="ECO:0000256" key="4">
    <source>
        <dbReference type="ARBA" id="ARBA00019824"/>
    </source>
</evidence>
<dbReference type="InterPro" id="IPR038239">
    <property type="entry name" value="Clp1_N_sf"/>
</dbReference>
<dbReference type="InterPro" id="IPR010655">
    <property type="entry name" value="Clp1_C"/>
</dbReference>
<keyword evidence="8 9" id="KW-0539">Nucleus</keyword>
<evidence type="ECO:0000256" key="10">
    <source>
        <dbReference type="SAM" id="MobiDB-lite"/>
    </source>
</evidence>
<evidence type="ECO:0000256" key="7">
    <source>
        <dbReference type="ARBA" id="ARBA00022840"/>
    </source>
</evidence>
<evidence type="ECO:0000313" key="15">
    <source>
        <dbReference type="Proteomes" id="UP001199106"/>
    </source>
</evidence>
<keyword evidence="6 9" id="KW-0547">Nucleotide-binding</keyword>
<evidence type="ECO:0000256" key="6">
    <source>
        <dbReference type="ARBA" id="ARBA00022741"/>
    </source>
</evidence>
<evidence type="ECO:0000256" key="3">
    <source>
        <dbReference type="ARBA" id="ARBA00018706"/>
    </source>
</evidence>
<dbReference type="InterPro" id="IPR032324">
    <property type="entry name" value="Clp1_N"/>
</dbReference>
<dbReference type="InterPro" id="IPR032319">
    <property type="entry name" value="CLP1_P"/>
</dbReference>
<name>A0AAD4IHF8_9PLEO</name>
<keyword evidence="15" id="KW-1185">Reference proteome</keyword>
<dbReference type="SUPFAM" id="SSF52540">
    <property type="entry name" value="P-loop containing nucleoside triphosphate hydrolases"/>
    <property type="match status" value="1"/>
</dbReference>
<dbReference type="Proteomes" id="UP001199106">
    <property type="component" value="Unassembled WGS sequence"/>
</dbReference>
<evidence type="ECO:0000256" key="5">
    <source>
        <dbReference type="ARBA" id="ARBA00022664"/>
    </source>
</evidence>
<organism evidence="14 15">
    <name type="scientific">Alternaria panax</name>
    <dbReference type="NCBI Taxonomy" id="48097"/>
    <lineage>
        <taxon>Eukaryota</taxon>
        <taxon>Fungi</taxon>
        <taxon>Dikarya</taxon>
        <taxon>Ascomycota</taxon>
        <taxon>Pezizomycotina</taxon>
        <taxon>Dothideomycetes</taxon>
        <taxon>Pleosporomycetidae</taxon>
        <taxon>Pleosporales</taxon>
        <taxon>Pleosporineae</taxon>
        <taxon>Pleosporaceae</taxon>
        <taxon>Alternaria</taxon>
        <taxon>Alternaria sect. Panax</taxon>
    </lineage>
</organism>
<gene>
    <name evidence="9" type="primary">CLP1</name>
    <name evidence="14" type="ORF">G6011_04750</name>
</gene>
<feature type="region of interest" description="Disordered" evidence="10">
    <location>
        <begin position="1"/>
        <end position="26"/>
    </location>
</feature>
<dbReference type="AlphaFoldDB" id="A0AAD4IHF8"/>
<comment type="subunit">
    <text evidence="9">Component of a pre-mRNA cleavage factor complex. Interacts directly with PCF11.</text>
</comment>
<comment type="caution">
    <text evidence="14">The sequence shown here is derived from an EMBL/GenBank/DDBJ whole genome shotgun (WGS) entry which is preliminary data.</text>
</comment>
<protein>
    <recommendedName>
        <fullName evidence="4">Polynucleotide 5'-hydroxyl-kinase GRC3</fullName>
    </recommendedName>
    <alternativeName>
        <fullName evidence="3">Polynucleotide 5'-hydroxyl-kinase grc3</fullName>
    </alternativeName>
</protein>
<evidence type="ECO:0000259" key="13">
    <source>
        <dbReference type="Pfam" id="PF16575"/>
    </source>
</evidence>
<keyword evidence="5 9" id="KW-0507">mRNA processing</keyword>